<dbReference type="RefSeq" id="WP_153584889.1">
    <property type="nucleotide sequence ID" value="NZ_WJBU01000009.1"/>
</dbReference>
<accession>A0A844AT89</accession>
<evidence type="ECO:0000313" key="3">
    <source>
        <dbReference type="EMBL" id="MRD47555.1"/>
    </source>
</evidence>
<comment type="caution">
    <text evidence="3">The sequence shown here is derived from an EMBL/GenBank/DDBJ whole genome shotgun (WGS) entry which is preliminary data.</text>
</comment>
<feature type="signal peptide" evidence="1">
    <location>
        <begin position="1"/>
        <end position="28"/>
    </location>
</feature>
<dbReference type="Proteomes" id="UP000487350">
    <property type="component" value="Unassembled WGS sequence"/>
</dbReference>
<feature type="chain" id="PRO_5033029426" description="DSP-PTPase phosphatase fused to NAD+ Kinase domain-containing protein" evidence="1">
    <location>
        <begin position="29"/>
        <end position="182"/>
    </location>
</feature>
<dbReference type="Gene3D" id="3.90.190.10">
    <property type="entry name" value="Protein tyrosine phosphatase superfamily"/>
    <property type="match status" value="1"/>
</dbReference>
<dbReference type="AlphaFoldDB" id="A0A844AT89"/>
<keyword evidence="1" id="KW-0732">Signal</keyword>
<reference evidence="3 4" key="1">
    <citation type="submission" date="2019-11" db="EMBL/GenBank/DDBJ databases">
        <title>Caenimonas koreensis gen. nov., sp. nov., isolated from activated sludge.</title>
        <authorList>
            <person name="Seung H.R."/>
        </authorList>
    </citation>
    <scope>NUCLEOTIDE SEQUENCE [LARGE SCALE GENOMIC DNA]</scope>
    <source>
        <strain evidence="3 4">EMB320</strain>
    </source>
</reference>
<evidence type="ECO:0000256" key="1">
    <source>
        <dbReference type="SAM" id="SignalP"/>
    </source>
</evidence>
<dbReference type="OrthoDB" id="7391097at2"/>
<evidence type="ECO:0000313" key="4">
    <source>
        <dbReference type="Proteomes" id="UP000487350"/>
    </source>
</evidence>
<keyword evidence="4" id="KW-1185">Reference proteome</keyword>
<dbReference type="InterPro" id="IPR029021">
    <property type="entry name" value="Prot-tyrosine_phosphatase-like"/>
</dbReference>
<feature type="domain" description="DSP-PTPase phosphatase fused to NAD+ Kinase" evidence="2">
    <location>
        <begin position="42"/>
        <end position="139"/>
    </location>
</feature>
<sequence length="182" mass="19900">MTSCQSVAARWVLAMLLQAVVFASLSHAAALVAPNVVTISPALVTAGQPNAASLKALGSDGFRAVIYLAPMTVMDAVREEAEIVRAQGLEFINIPIDFGEPTEAEFARFTETMERLKGQKVLVHCQVNMRASTFTFLYRVLTLHESPELAYEAVAKVWSPRGPWRQLVGAQLKKAGIAFDFY</sequence>
<dbReference type="CDD" id="cd14503">
    <property type="entry name" value="PTP-bact"/>
    <property type="match status" value="1"/>
</dbReference>
<gene>
    <name evidence="3" type="ORF">GHT07_09720</name>
</gene>
<protein>
    <recommendedName>
        <fullName evidence="2">DSP-PTPase phosphatase fused to NAD+ Kinase domain-containing protein</fullName>
    </recommendedName>
</protein>
<organism evidence="3 4">
    <name type="scientific">Caenimonas koreensis DSM 17982</name>
    <dbReference type="NCBI Taxonomy" id="1121255"/>
    <lineage>
        <taxon>Bacteria</taxon>
        <taxon>Pseudomonadati</taxon>
        <taxon>Pseudomonadota</taxon>
        <taxon>Betaproteobacteria</taxon>
        <taxon>Burkholderiales</taxon>
        <taxon>Comamonadaceae</taxon>
        <taxon>Caenimonas</taxon>
    </lineage>
</organism>
<dbReference type="InterPro" id="IPR055214">
    <property type="entry name" value="PTP-NADK"/>
</dbReference>
<evidence type="ECO:0000259" key="2">
    <source>
        <dbReference type="Pfam" id="PF22741"/>
    </source>
</evidence>
<name>A0A844AT89_9BURK</name>
<proteinExistence type="predicted"/>
<dbReference type="SUPFAM" id="SSF52799">
    <property type="entry name" value="(Phosphotyrosine protein) phosphatases II"/>
    <property type="match status" value="1"/>
</dbReference>
<dbReference type="EMBL" id="WJBU01000009">
    <property type="protein sequence ID" value="MRD47555.1"/>
    <property type="molecule type" value="Genomic_DNA"/>
</dbReference>
<dbReference type="Pfam" id="PF22741">
    <property type="entry name" value="PTP-NADK"/>
    <property type="match status" value="1"/>
</dbReference>